<protein>
    <recommendedName>
        <fullName evidence="4">DoxX-like protein</fullName>
    </recommendedName>
</protein>
<feature type="transmembrane region" description="Helical" evidence="1">
    <location>
        <begin position="117"/>
        <end position="138"/>
    </location>
</feature>
<gene>
    <name evidence="2" type="ORF">U6A24_03560</name>
</gene>
<proteinExistence type="predicted"/>
<accession>A0ABU5ZTD0</accession>
<dbReference type="EMBL" id="JAYKLX010000002">
    <property type="protein sequence ID" value="MEB3344521.1"/>
    <property type="molecule type" value="Genomic_DNA"/>
</dbReference>
<evidence type="ECO:0000256" key="1">
    <source>
        <dbReference type="SAM" id="Phobius"/>
    </source>
</evidence>
<keyword evidence="1" id="KW-0812">Transmembrane</keyword>
<sequence length="150" mass="17302">MNLEHSVIITPKPEKVTIKKVSKFKNCAMKFVYLLTFVALGYDVWSEIINPSEVWGGYDGVVYSFWAAYAALMGLGIRYPLKMLPLLLLQLFYKSVWLLGIYLPLSMQGQLDTASEGFLMPFAIAIPLDLIAIPWRYVYRNYIQKLFRFS</sequence>
<comment type="caution">
    <text evidence="2">The sequence shown here is derived from an EMBL/GenBank/DDBJ whole genome shotgun (WGS) entry which is preliminary data.</text>
</comment>
<feature type="transmembrane region" description="Helical" evidence="1">
    <location>
        <begin position="60"/>
        <end position="79"/>
    </location>
</feature>
<reference evidence="2 3" key="1">
    <citation type="journal article" date="2013" name="Int. J. Syst. Evol. Microbiol.">
        <title>Aquimarina gracilis sp. nov., isolated from the gut microflora of a mussel, Mytilus coruscus, and emended description of Aquimarina spongiae.</title>
        <authorList>
            <person name="Park S.C."/>
            <person name="Choe H.N."/>
            <person name="Baik K.S."/>
            <person name="Seong C.N."/>
        </authorList>
    </citation>
    <scope>NUCLEOTIDE SEQUENCE [LARGE SCALE GENOMIC DNA]</scope>
    <source>
        <strain evidence="2 3">PSC32</strain>
    </source>
</reference>
<dbReference type="RefSeq" id="WP_324178565.1">
    <property type="nucleotide sequence ID" value="NZ_BAABAW010000003.1"/>
</dbReference>
<evidence type="ECO:0008006" key="4">
    <source>
        <dbReference type="Google" id="ProtNLM"/>
    </source>
</evidence>
<feature type="transmembrane region" description="Helical" evidence="1">
    <location>
        <begin position="86"/>
        <end position="105"/>
    </location>
</feature>
<keyword evidence="1" id="KW-1133">Transmembrane helix</keyword>
<organism evidence="2 3">
    <name type="scientific">Aquimarina gracilis</name>
    <dbReference type="NCBI Taxonomy" id="874422"/>
    <lineage>
        <taxon>Bacteria</taxon>
        <taxon>Pseudomonadati</taxon>
        <taxon>Bacteroidota</taxon>
        <taxon>Flavobacteriia</taxon>
        <taxon>Flavobacteriales</taxon>
        <taxon>Flavobacteriaceae</taxon>
        <taxon>Aquimarina</taxon>
    </lineage>
</organism>
<evidence type="ECO:0000313" key="2">
    <source>
        <dbReference type="EMBL" id="MEB3344521.1"/>
    </source>
</evidence>
<dbReference type="Proteomes" id="UP001327027">
    <property type="component" value="Unassembled WGS sequence"/>
</dbReference>
<evidence type="ECO:0000313" key="3">
    <source>
        <dbReference type="Proteomes" id="UP001327027"/>
    </source>
</evidence>
<keyword evidence="1" id="KW-0472">Membrane</keyword>
<name>A0ABU5ZTD0_9FLAO</name>
<feature type="transmembrane region" description="Helical" evidence="1">
    <location>
        <begin position="27"/>
        <end position="45"/>
    </location>
</feature>
<keyword evidence="3" id="KW-1185">Reference proteome</keyword>